<accession>A0AAW0BAX8</accession>
<organism evidence="2 3">
    <name type="scientific">Paramarasmius palmivorus</name>
    <dbReference type="NCBI Taxonomy" id="297713"/>
    <lineage>
        <taxon>Eukaryota</taxon>
        <taxon>Fungi</taxon>
        <taxon>Dikarya</taxon>
        <taxon>Basidiomycota</taxon>
        <taxon>Agaricomycotina</taxon>
        <taxon>Agaricomycetes</taxon>
        <taxon>Agaricomycetidae</taxon>
        <taxon>Agaricales</taxon>
        <taxon>Marasmiineae</taxon>
        <taxon>Marasmiaceae</taxon>
        <taxon>Paramarasmius</taxon>
    </lineage>
</organism>
<keyword evidence="3" id="KW-1185">Reference proteome</keyword>
<reference evidence="2 3" key="1">
    <citation type="submission" date="2024-01" db="EMBL/GenBank/DDBJ databases">
        <title>A draft genome for a cacao thread blight-causing isolate of Paramarasmius palmivorus.</title>
        <authorList>
            <person name="Baruah I.K."/>
            <person name="Bukari Y."/>
            <person name="Amoako-Attah I."/>
            <person name="Meinhardt L.W."/>
            <person name="Bailey B.A."/>
            <person name="Cohen S.P."/>
        </authorList>
    </citation>
    <scope>NUCLEOTIDE SEQUENCE [LARGE SCALE GENOMIC DNA]</scope>
    <source>
        <strain evidence="2 3">GH-12</strain>
    </source>
</reference>
<feature type="compositionally biased region" description="Low complexity" evidence="1">
    <location>
        <begin position="1"/>
        <end position="17"/>
    </location>
</feature>
<protein>
    <submittedName>
        <fullName evidence="2">Uncharacterized protein</fullName>
    </submittedName>
</protein>
<evidence type="ECO:0000313" key="2">
    <source>
        <dbReference type="EMBL" id="KAK7023392.1"/>
    </source>
</evidence>
<dbReference type="AlphaFoldDB" id="A0AAW0BAX8"/>
<dbReference type="Proteomes" id="UP001383192">
    <property type="component" value="Unassembled WGS sequence"/>
</dbReference>
<dbReference type="EMBL" id="JAYKXP010000141">
    <property type="protein sequence ID" value="KAK7023392.1"/>
    <property type="molecule type" value="Genomic_DNA"/>
</dbReference>
<comment type="caution">
    <text evidence="2">The sequence shown here is derived from an EMBL/GenBank/DDBJ whole genome shotgun (WGS) entry which is preliminary data.</text>
</comment>
<evidence type="ECO:0000256" key="1">
    <source>
        <dbReference type="SAM" id="MobiDB-lite"/>
    </source>
</evidence>
<feature type="region of interest" description="Disordered" evidence="1">
    <location>
        <begin position="1"/>
        <end position="63"/>
    </location>
</feature>
<name>A0AAW0BAX8_9AGAR</name>
<proteinExistence type="predicted"/>
<evidence type="ECO:0000313" key="3">
    <source>
        <dbReference type="Proteomes" id="UP001383192"/>
    </source>
</evidence>
<gene>
    <name evidence="2" type="ORF">VNI00_016807</name>
</gene>
<sequence>MVTPLSPSSSGPPVLSSSDEEEILCPPILVPSDNEGEWLRSPTKTSKRRFQGRRTGEVRKKTKTTDTVFNSSDVIGQVGGSGISAISGPSQGSTVEPVITGAQEASVQQLLVPGVSHEPTPEKDDENFERYVRMMDSGCLGYERIGRYLYVVQGWDRFKEEGQVRVKSYFIMHPLMAWVCRRTGIIWKRVWWGTKYACLAFVQRERPIRVPAFTRSSTLSFEKVTLDHASTCGIGVRIFQFEQNNC</sequence>